<dbReference type="PANTHER" id="PTHR43289:SF6">
    <property type="entry name" value="SERINE_THREONINE-PROTEIN KINASE NEKL-3"/>
    <property type="match status" value="1"/>
</dbReference>
<dbReference type="InterPro" id="IPR000719">
    <property type="entry name" value="Prot_kinase_dom"/>
</dbReference>
<keyword evidence="2 10" id="KW-0723">Serine/threonine-protein kinase</keyword>
<organism evidence="10 11">
    <name type="scientific">Metallococcus carri</name>
    <dbReference type="NCBI Taxonomy" id="1656884"/>
    <lineage>
        <taxon>Bacteria</taxon>
        <taxon>Bacillati</taxon>
        <taxon>Actinomycetota</taxon>
        <taxon>Actinomycetes</taxon>
        <taxon>Micrococcales</taxon>
        <taxon>Dermacoccaceae</taxon>
        <taxon>Metallococcus</taxon>
    </lineage>
</organism>
<keyword evidence="11" id="KW-1185">Reference proteome</keyword>
<accession>A0A967AXY0</accession>
<keyword evidence="6 7" id="KW-0067">ATP-binding</keyword>
<dbReference type="PROSITE" id="PS00107">
    <property type="entry name" value="PROTEIN_KINASE_ATP"/>
    <property type="match status" value="1"/>
</dbReference>
<evidence type="ECO:0000256" key="6">
    <source>
        <dbReference type="ARBA" id="ARBA00022840"/>
    </source>
</evidence>
<dbReference type="SMART" id="SM00220">
    <property type="entry name" value="S_TKc"/>
    <property type="match status" value="1"/>
</dbReference>
<sequence length="564" mass="60109">MSGAALVTGELCHRPRRRRGRTLTTRLAATDYRGHGNAAEKGIGPVSDRQDRAGTRFGPYELRSLIGRGGMGEVYQAYDTTKERTVALKLLPVDLARDPAYRARFRREALTAARLQEPHVIPIHDFGERDGVLYIDMRLVRGRNLRQLLDRGQAMVPGTALELARQVAAALDAAHADGLVHRDVKPENVLVTADGFAYLADFGIAARADDTRLTQDGSAVGSIAYMAPERFSDRPVGPASDVYSLACVLFELLTGSSPFKRATSPAQIAAHLYDDPPRASELRPELPRAIDTVLHRALAKDPGQRYATARAFVEDADLALRDARVPDLSGPTVSRPFRPGGAIADEAALTQGAPVRRVPAAEPEPPIERVQPAPLAESRRRGRGLGLLAALVALAMVVAGGVAAYQRWGPGSATAAGPSRLAGLPTTTSSTAPPTTTPGPSSTSTTTAPPPPATVPPGDGYDVYGWRTAAYARCHTPDLAQLVMRTASAQVSICTGATGVQYYRSSVSDGTHIEIPGAYRTADGWAVTNNGYLYLLTKDSLAINRGGSQVFNETTTVWATAEPQ</sequence>
<dbReference type="PROSITE" id="PS50011">
    <property type="entry name" value="PROTEIN_KINASE_DOM"/>
    <property type="match status" value="1"/>
</dbReference>
<name>A0A967AXY0_9MICO</name>
<dbReference type="AlphaFoldDB" id="A0A967AXY0"/>
<feature type="compositionally biased region" description="Low complexity" evidence="8">
    <location>
        <begin position="425"/>
        <end position="447"/>
    </location>
</feature>
<dbReference type="PANTHER" id="PTHR43289">
    <property type="entry name" value="MITOGEN-ACTIVATED PROTEIN KINASE KINASE KINASE 20-RELATED"/>
    <property type="match status" value="1"/>
</dbReference>
<evidence type="ECO:0000256" key="5">
    <source>
        <dbReference type="ARBA" id="ARBA00022777"/>
    </source>
</evidence>
<dbReference type="CDD" id="cd14014">
    <property type="entry name" value="STKc_PknB_like"/>
    <property type="match status" value="1"/>
</dbReference>
<dbReference type="PROSITE" id="PS00108">
    <property type="entry name" value="PROTEIN_KINASE_ST"/>
    <property type="match status" value="1"/>
</dbReference>
<evidence type="ECO:0000256" key="2">
    <source>
        <dbReference type="ARBA" id="ARBA00022527"/>
    </source>
</evidence>
<keyword evidence="3" id="KW-0808">Transferase</keyword>
<evidence type="ECO:0000256" key="3">
    <source>
        <dbReference type="ARBA" id="ARBA00022679"/>
    </source>
</evidence>
<dbReference type="GO" id="GO:0005524">
    <property type="term" value="F:ATP binding"/>
    <property type="evidence" value="ECO:0007669"/>
    <property type="project" value="UniProtKB-UniRule"/>
</dbReference>
<feature type="domain" description="Protein kinase" evidence="9">
    <location>
        <begin position="60"/>
        <end position="318"/>
    </location>
</feature>
<feature type="region of interest" description="Disordered" evidence="8">
    <location>
        <begin position="415"/>
        <end position="459"/>
    </location>
</feature>
<evidence type="ECO:0000313" key="10">
    <source>
        <dbReference type="EMBL" id="NHN54788.1"/>
    </source>
</evidence>
<dbReference type="Gene3D" id="3.30.200.20">
    <property type="entry name" value="Phosphorylase Kinase, domain 1"/>
    <property type="match status" value="1"/>
</dbReference>
<dbReference type="InterPro" id="IPR011009">
    <property type="entry name" value="Kinase-like_dom_sf"/>
</dbReference>
<dbReference type="Pfam" id="PF00069">
    <property type="entry name" value="Pkinase"/>
    <property type="match status" value="1"/>
</dbReference>
<proteinExistence type="predicted"/>
<dbReference type="EC" id="2.7.11.1" evidence="1"/>
<keyword evidence="5 10" id="KW-0418">Kinase</keyword>
<evidence type="ECO:0000259" key="9">
    <source>
        <dbReference type="PROSITE" id="PS50011"/>
    </source>
</evidence>
<keyword evidence="4 7" id="KW-0547">Nucleotide-binding</keyword>
<gene>
    <name evidence="10" type="ORF">G9U51_03195</name>
</gene>
<dbReference type="InterPro" id="IPR017441">
    <property type="entry name" value="Protein_kinase_ATP_BS"/>
</dbReference>
<dbReference type="Proteomes" id="UP000744769">
    <property type="component" value="Unassembled WGS sequence"/>
</dbReference>
<dbReference type="InterPro" id="IPR008271">
    <property type="entry name" value="Ser/Thr_kinase_AS"/>
</dbReference>
<evidence type="ECO:0000313" key="11">
    <source>
        <dbReference type="Proteomes" id="UP000744769"/>
    </source>
</evidence>
<feature type="binding site" evidence="7">
    <location>
        <position position="89"/>
    </location>
    <ligand>
        <name>ATP</name>
        <dbReference type="ChEBI" id="CHEBI:30616"/>
    </ligand>
</feature>
<evidence type="ECO:0000256" key="7">
    <source>
        <dbReference type="PROSITE-ProRule" id="PRU10141"/>
    </source>
</evidence>
<feature type="region of interest" description="Disordered" evidence="8">
    <location>
        <begin position="1"/>
        <end position="20"/>
    </location>
</feature>
<dbReference type="FunFam" id="3.30.200.20:FF:000348">
    <property type="entry name" value="Serine/threonine protein kinase"/>
    <property type="match status" value="1"/>
</dbReference>
<evidence type="ECO:0000256" key="4">
    <source>
        <dbReference type="ARBA" id="ARBA00022741"/>
    </source>
</evidence>
<protein>
    <recommendedName>
        <fullName evidence="1">non-specific serine/threonine protein kinase</fullName>
        <ecNumber evidence="1">2.7.11.1</ecNumber>
    </recommendedName>
</protein>
<feature type="region of interest" description="Disordered" evidence="8">
    <location>
        <begin position="349"/>
        <end position="379"/>
    </location>
</feature>
<dbReference type="SUPFAM" id="SSF56112">
    <property type="entry name" value="Protein kinase-like (PK-like)"/>
    <property type="match status" value="1"/>
</dbReference>
<dbReference type="EMBL" id="JAAOIV010000002">
    <property type="protein sequence ID" value="NHN54788.1"/>
    <property type="molecule type" value="Genomic_DNA"/>
</dbReference>
<comment type="caution">
    <text evidence="10">The sequence shown here is derived from an EMBL/GenBank/DDBJ whole genome shotgun (WGS) entry which is preliminary data.</text>
</comment>
<dbReference type="GO" id="GO:0004674">
    <property type="term" value="F:protein serine/threonine kinase activity"/>
    <property type="evidence" value="ECO:0007669"/>
    <property type="project" value="UniProtKB-KW"/>
</dbReference>
<evidence type="ECO:0000256" key="8">
    <source>
        <dbReference type="SAM" id="MobiDB-lite"/>
    </source>
</evidence>
<reference evidence="10" key="1">
    <citation type="submission" date="2020-03" db="EMBL/GenBank/DDBJ databases">
        <title>Draft sequencing of Calidifontibacter sp. DB0510.</title>
        <authorList>
            <person name="Kim D.-U."/>
        </authorList>
    </citation>
    <scope>NUCLEOTIDE SEQUENCE</scope>
    <source>
        <strain evidence="10">DB0510</strain>
    </source>
</reference>
<dbReference type="FunFam" id="1.10.510.10:FF:000021">
    <property type="entry name" value="Serine/threonine protein kinase"/>
    <property type="match status" value="1"/>
</dbReference>
<dbReference type="Gene3D" id="1.10.510.10">
    <property type="entry name" value="Transferase(Phosphotransferase) domain 1"/>
    <property type="match status" value="1"/>
</dbReference>
<evidence type="ECO:0000256" key="1">
    <source>
        <dbReference type="ARBA" id="ARBA00012513"/>
    </source>
</evidence>